<dbReference type="Proteomes" id="UP000000844">
    <property type="component" value="Chromosome"/>
</dbReference>
<dbReference type="SMART" id="SM00220">
    <property type="entry name" value="S_TKc"/>
    <property type="match status" value="1"/>
</dbReference>
<feature type="domain" description="Protein kinase" evidence="12">
    <location>
        <begin position="20"/>
        <end position="279"/>
    </location>
</feature>
<comment type="catalytic activity">
    <reaction evidence="8">
        <text>L-threonyl-[protein] + ATP = O-phospho-L-threonyl-[protein] + ADP + H(+)</text>
        <dbReference type="Rhea" id="RHEA:46608"/>
        <dbReference type="Rhea" id="RHEA-COMP:11060"/>
        <dbReference type="Rhea" id="RHEA-COMP:11605"/>
        <dbReference type="ChEBI" id="CHEBI:15378"/>
        <dbReference type="ChEBI" id="CHEBI:30013"/>
        <dbReference type="ChEBI" id="CHEBI:30616"/>
        <dbReference type="ChEBI" id="CHEBI:61977"/>
        <dbReference type="ChEBI" id="CHEBI:456216"/>
        <dbReference type="EC" id="2.7.11.1"/>
    </reaction>
</comment>
<gene>
    <name evidence="14" type="ordered locus">Snas_1254</name>
</gene>
<dbReference type="PANTHER" id="PTHR43289:SF6">
    <property type="entry name" value="SERINE_THREONINE-PROTEIN KINASE NEKL-3"/>
    <property type="match status" value="1"/>
</dbReference>
<dbReference type="STRING" id="446470.Snas_1254"/>
<dbReference type="Gene3D" id="1.10.510.10">
    <property type="entry name" value="Transferase(Phosphotransferase) domain 1"/>
    <property type="match status" value="1"/>
</dbReference>
<dbReference type="AlphaFoldDB" id="D3PU18"/>
<evidence type="ECO:0000256" key="1">
    <source>
        <dbReference type="ARBA" id="ARBA00012513"/>
    </source>
</evidence>
<keyword evidence="5 10" id="KW-0547">Nucleotide-binding</keyword>
<dbReference type="PROSITE" id="PS00108">
    <property type="entry name" value="PROTEIN_KINASE_ST"/>
    <property type="match status" value="1"/>
</dbReference>
<dbReference type="HOGENOM" id="CLU_000288_63_44_11"/>
<dbReference type="EC" id="2.7.11.1" evidence="1"/>
<dbReference type="eggNOG" id="COG0515">
    <property type="taxonomic scope" value="Bacteria"/>
</dbReference>
<dbReference type="InterPro" id="IPR017441">
    <property type="entry name" value="Protein_kinase_ATP_BS"/>
</dbReference>
<dbReference type="EMBL" id="CP001778">
    <property type="protein sequence ID" value="ADD40964.1"/>
    <property type="molecule type" value="Genomic_DNA"/>
</dbReference>
<evidence type="ECO:0000256" key="8">
    <source>
        <dbReference type="ARBA" id="ARBA00047899"/>
    </source>
</evidence>
<keyword evidence="15" id="KW-1185">Reference proteome</keyword>
<dbReference type="InterPro" id="IPR005543">
    <property type="entry name" value="PASTA_dom"/>
</dbReference>
<dbReference type="InterPro" id="IPR000719">
    <property type="entry name" value="Prot_kinase_dom"/>
</dbReference>
<dbReference type="PROSITE" id="PS50011">
    <property type="entry name" value="PROTEIN_KINASE_DOM"/>
    <property type="match status" value="1"/>
</dbReference>
<dbReference type="CDD" id="cd14014">
    <property type="entry name" value="STKc_PknB_like"/>
    <property type="match status" value="1"/>
</dbReference>
<dbReference type="RefSeq" id="WP_013016535.1">
    <property type="nucleotide sequence ID" value="NC_013947.1"/>
</dbReference>
<dbReference type="InterPro" id="IPR008271">
    <property type="entry name" value="Ser/Thr_kinase_AS"/>
</dbReference>
<dbReference type="Gene3D" id="3.30.200.20">
    <property type="entry name" value="Phosphorylase Kinase, domain 1"/>
    <property type="match status" value="1"/>
</dbReference>
<evidence type="ECO:0000259" key="12">
    <source>
        <dbReference type="PROSITE" id="PS50011"/>
    </source>
</evidence>
<keyword evidence="2 14" id="KW-0723">Serine/threonine-protein kinase</keyword>
<keyword evidence="3" id="KW-0808">Transferase</keyword>
<organism evidence="14 15">
    <name type="scientific">Stackebrandtia nassauensis (strain DSM 44728 / CIP 108903 / NRRL B-16338 / NBRC 102104 / LLR-40K-21)</name>
    <dbReference type="NCBI Taxonomy" id="446470"/>
    <lineage>
        <taxon>Bacteria</taxon>
        <taxon>Bacillati</taxon>
        <taxon>Actinomycetota</taxon>
        <taxon>Actinomycetes</taxon>
        <taxon>Glycomycetales</taxon>
        <taxon>Glycomycetaceae</taxon>
        <taxon>Stackebrandtia</taxon>
    </lineage>
</organism>
<dbReference type="FunFam" id="3.30.200.20:FF:000035">
    <property type="entry name" value="Serine/threonine protein kinase Stk1"/>
    <property type="match status" value="1"/>
</dbReference>
<dbReference type="GO" id="GO:0045717">
    <property type="term" value="P:negative regulation of fatty acid biosynthetic process"/>
    <property type="evidence" value="ECO:0007669"/>
    <property type="project" value="UniProtKB-ARBA"/>
</dbReference>
<keyword evidence="7 10" id="KW-0067">ATP-binding</keyword>
<sequence length="522" mass="55073">MESARAPHPSPGQDLIGGRYRLDHPIGEGGMGEVWRGTDTRLGRAVAVKLLHPAFSRNARFRARFRAEATLVAALNSPGIATLHDYDEDVTPSGPRSYLVMELVRGASLADILADRDRLPVARTMRIIAEAAEGLDAAHRAGVVHRDVKPGNILIADDGGVKLIDFGIARALGEAGLTESGIVLGTITHTSPEQIADAEPTPAADIYSLGVVAYECLTGNPPFHSTNPVAIMNGHMNHEPPPLPADIPAPVREAVMTALRKQPEDRWESVAAFGQACWAAVEPNTPRPAKSVRLTREHDPGELGTAAIPRPRQKAATVGDGVPTIRPSRQRPAAPGPGRYARIRGLLRPGRHRRALIASGLVTLVAGLLLTVATAPWNPWAVDVSSLGDGGKPQSTVADDGTGTPTGDKSSVDDTSSGASDDKGPKNDPMSKPDDAGTTSGGASDDDAPKGEVPNLIGKHVLLGDNTLRSEGFDNHKPVGVSDSPQRFCEIYDQSPNPGTVTSYKTTVTFYYSGTAEDCAVE</sequence>
<evidence type="ECO:0000256" key="10">
    <source>
        <dbReference type="PROSITE-ProRule" id="PRU10141"/>
    </source>
</evidence>
<dbReference type="PROSITE" id="PS51178">
    <property type="entry name" value="PASTA"/>
    <property type="match status" value="1"/>
</dbReference>
<evidence type="ECO:0000259" key="13">
    <source>
        <dbReference type="PROSITE" id="PS51178"/>
    </source>
</evidence>
<proteinExistence type="predicted"/>
<evidence type="ECO:0000256" key="5">
    <source>
        <dbReference type="ARBA" id="ARBA00022741"/>
    </source>
</evidence>
<keyword evidence="6 14" id="KW-0418">Kinase</keyword>
<dbReference type="FunFam" id="1.10.510.10:FF:000021">
    <property type="entry name" value="Serine/threonine protein kinase"/>
    <property type="match status" value="1"/>
</dbReference>
<reference evidence="14 15" key="1">
    <citation type="journal article" date="2009" name="Stand. Genomic Sci.">
        <title>Complete genome sequence of Stackebrandtia nassauensis type strain (LLR-40K-21).</title>
        <authorList>
            <person name="Munk C."/>
            <person name="Lapidus A."/>
            <person name="Copeland A."/>
            <person name="Jando M."/>
            <person name="Mayilraj S."/>
            <person name="Glavina Del Rio T."/>
            <person name="Nolan M."/>
            <person name="Chen F."/>
            <person name="Lucas S."/>
            <person name="Tice H."/>
            <person name="Cheng J.F."/>
            <person name="Han C."/>
            <person name="Detter J.C."/>
            <person name="Bruce D."/>
            <person name="Goodwin L."/>
            <person name="Chain P."/>
            <person name="Pitluck S."/>
            <person name="Goker M."/>
            <person name="Ovchinikova G."/>
            <person name="Pati A."/>
            <person name="Ivanova N."/>
            <person name="Mavromatis K."/>
            <person name="Chen A."/>
            <person name="Palaniappan K."/>
            <person name="Land M."/>
            <person name="Hauser L."/>
            <person name="Chang Y.J."/>
            <person name="Jeffries C.D."/>
            <person name="Bristow J."/>
            <person name="Eisen J.A."/>
            <person name="Markowitz V."/>
            <person name="Hugenholtz P."/>
            <person name="Kyrpides N.C."/>
            <person name="Klenk H.P."/>
        </authorList>
    </citation>
    <scope>NUCLEOTIDE SEQUENCE [LARGE SCALE GENOMIC DNA]</scope>
    <source>
        <strain evidence="15">DSM 44728 / CIP 108903 / NRRL B-16338 / NBRC 102104 / LLR-40K-21</strain>
    </source>
</reference>
<evidence type="ECO:0000256" key="2">
    <source>
        <dbReference type="ARBA" id="ARBA00022527"/>
    </source>
</evidence>
<feature type="compositionally biased region" description="Basic and acidic residues" evidence="11">
    <location>
        <begin position="420"/>
        <end position="435"/>
    </location>
</feature>
<dbReference type="PANTHER" id="PTHR43289">
    <property type="entry name" value="MITOGEN-ACTIVATED PROTEIN KINASE KINASE KINASE 20-RELATED"/>
    <property type="match status" value="1"/>
</dbReference>
<dbReference type="OrthoDB" id="9762169at2"/>
<evidence type="ECO:0000256" key="9">
    <source>
        <dbReference type="ARBA" id="ARBA00048679"/>
    </source>
</evidence>
<evidence type="ECO:0000256" key="4">
    <source>
        <dbReference type="ARBA" id="ARBA00022737"/>
    </source>
</evidence>
<evidence type="ECO:0000313" key="15">
    <source>
        <dbReference type="Proteomes" id="UP000000844"/>
    </source>
</evidence>
<evidence type="ECO:0000256" key="6">
    <source>
        <dbReference type="ARBA" id="ARBA00022777"/>
    </source>
</evidence>
<keyword evidence="4" id="KW-0677">Repeat</keyword>
<dbReference type="KEGG" id="sna:Snas_1254"/>
<comment type="catalytic activity">
    <reaction evidence="9">
        <text>L-seryl-[protein] + ATP = O-phospho-L-seryl-[protein] + ADP + H(+)</text>
        <dbReference type="Rhea" id="RHEA:17989"/>
        <dbReference type="Rhea" id="RHEA-COMP:9863"/>
        <dbReference type="Rhea" id="RHEA-COMP:11604"/>
        <dbReference type="ChEBI" id="CHEBI:15378"/>
        <dbReference type="ChEBI" id="CHEBI:29999"/>
        <dbReference type="ChEBI" id="CHEBI:30616"/>
        <dbReference type="ChEBI" id="CHEBI:83421"/>
        <dbReference type="ChEBI" id="CHEBI:456216"/>
        <dbReference type="EC" id="2.7.11.1"/>
    </reaction>
</comment>
<evidence type="ECO:0000256" key="3">
    <source>
        <dbReference type="ARBA" id="ARBA00022679"/>
    </source>
</evidence>
<feature type="region of interest" description="Disordered" evidence="11">
    <location>
        <begin position="312"/>
        <end position="340"/>
    </location>
</feature>
<feature type="compositionally biased region" description="Polar residues" evidence="11">
    <location>
        <begin position="393"/>
        <end position="419"/>
    </location>
</feature>
<protein>
    <recommendedName>
        <fullName evidence="1">non-specific serine/threonine protein kinase</fullName>
        <ecNumber evidence="1">2.7.11.1</ecNumber>
    </recommendedName>
</protein>
<dbReference type="Gene3D" id="3.30.10.20">
    <property type="match status" value="1"/>
</dbReference>
<evidence type="ECO:0000313" key="14">
    <source>
        <dbReference type="EMBL" id="ADD40964.1"/>
    </source>
</evidence>
<feature type="region of interest" description="Disordered" evidence="11">
    <location>
        <begin position="386"/>
        <end position="454"/>
    </location>
</feature>
<dbReference type="SUPFAM" id="SSF56112">
    <property type="entry name" value="Protein kinase-like (PK-like)"/>
    <property type="match status" value="1"/>
</dbReference>
<dbReference type="PROSITE" id="PS00107">
    <property type="entry name" value="PROTEIN_KINASE_ATP"/>
    <property type="match status" value="1"/>
</dbReference>
<dbReference type="GO" id="GO:0005524">
    <property type="term" value="F:ATP binding"/>
    <property type="evidence" value="ECO:0007669"/>
    <property type="project" value="UniProtKB-UniRule"/>
</dbReference>
<accession>D3PU18</accession>
<evidence type="ECO:0000256" key="11">
    <source>
        <dbReference type="SAM" id="MobiDB-lite"/>
    </source>
</evidence>
<evidence type="ECO:0000256" key="7">
    <source>
        <dbReference type="ARBA" id="ARBA00022840"/>
    </source>
</evidence>
<dbReference type="InterPro" id="IPR011009">
    <property type="entry name" value="Kinase-like_dom_sf"/>
</dbReference>
<name>D3PU18_STANL</name>
<dbReference type="eggNOG" id="COG2815">
    <property type="taxonomic scope" value="Bacteria"/>
</dbReference>
<feature type="binding site" evidence="10">
    <location>
        <position position="49"/>
    </location>
    <ligand>
        <name>ATP</name>
        <dbReference type="ChEBI" id="CHEBI:30616"/>
    </ligand>
</feature>
<dbReference type="Pfam" id="PF00069">
    <property type="entry name" value="Pkinase"/>
    <property type="match status" value="1"/>
</dbReference>
<feature type="domain" description="PASTA" evidence="13">
    <location>
        <begin position="447"/>
        <end position="514"/>
    </location>
</feature>
<dbReference type="GO" id="GO:0004674">
    <property type="term" value="F:protein serine/threonine kinase activity"/>
    <property type="evidence" value="ECO:0007669"/>
    <property type="project" value="UniProtKB-KW"/>
</dbReference>